<accession>A0A2J6QC64</accession>
<proteinExistence type="predicted"/>
<dbReference type="OrthoDB" id="1405595at2759"/>
<dbReference type="AlphaFoldDB" id="A0A2J6QC64"/>
<evidence type="ECO:0000259" key="9">
    <source>
        <dbReference type="PROSITE" id="PS50157"/>
    </source>
</evidence>
<reference evidence="10 11" key="1">
    <citation type="submission" date="2016-05" db="EMBL/GenBank/DDBJ databases">
        <title>A degradative enzymes factory behind the ericoid mycorrhizal symbiosis.</title>
        <authorList>
            <consortium name="DOE Joint Genome Institute"/>
            <person name="Martino E."/>
            <person name="Morin E."/>
            <person name="Grelet G."/>
            <person name="Kuo A."/>
            <person name="Kohler A."/>
            <person name="Daghino S."/>
            <person name="Barry K."/>
            <person name="Choi C."/>
            <person name="Cichocki N."/>
            <person name="Clum A."/>
            <person name="Copeland A."/>
            <person name="Hainaut M."/>
            <person name="Haridas S."/>
            <person name="Labutti K."/>
            <person name="Lindquist E."/>
            <person name="Lipzen A."/>
            <person name="Khouja H.-R."/>
            <person name="Murat C."/>
            <person name="Ohm R."/>
            <person name="Olson A."/>
            <person name="Spatafora J."/>
            <person name="Veneault-Fourrey C."/>
            <person name="Henrissat B."/>
            <person name="Grigoriev I."/>
            <person name="Martin F."/>
            <person name="Perotto S."/>
        </authorList>
    </citation>
    <scope>NUCLEOTIDE SEQUENCE [LARGE SCALE GENOMIC DNA]</scope>
    <source>
        <strain evidence="10 11">UAMH 7357</strain>
    </source>
</reference>
<feature type="region of interest" description="Disordered" evidence="8">
    <location>
        <begin position="98"/>
        <end position="180"/>
    </location>
</feature>
<dbReference type="GO" id="GO:0008270">
    <property type="term" value="F:zinc ion binding"/>
    <property type="evidence" value="ECO:0007669"/>
    <property type="project" value="UniProtKB-KW"/>
</dbReference>
<gene>
    <name evidence="10" type="ORF">NA56DRAFT_701260</name>
</gene>
<evidence type="ECO:0000313" key="10">
    <source>
        <dbReference type="EMBL" id="PMD23853.1"/>
    </source>
</evidence>
<dbReference type="STRING" id="1745343.A0A2J6QC64"/>
<evidence type="ECO:0000256" key="1">
    <source>
        <dbReference type="ARBA" id="ARBA00004123"/>
    </source>
</evidence>
<evidence type="ECO:0000256" key="8">
    <source>
        <dbReference type="SAM" id="MobiDB-lite"/>
    </source>
</evidence>
<dbReference type="GO" id="GO:0005634">
    <property type="term" value="C:nucleus"/>
    <property type="evidence" value="ECO:0007669"/>
    <property type="project" value="UniProtKB-SubCell"/>
</dbReference>
<feature type="compositionally biased region" description="Low complexity" evidence="8">
    <location>
        <begin position="258"/>
        <end position="268"/>
    </location>
</feature>
<evidence type="ECO:0000256" key="3">
    <source>
        <dbReference type="ARBA" id="ARBA00022737"/>
    </source>
</evidence>
<feature type="domain" description="C2H2-type" evidence="9">
    <location>
        <begin position="22"/>
        <end position="51"/>
    </location>
</feature>
<evidence type="ECO:0000256" key="2">
    <source>
        <dbReference type="ARBA" id="ARBA00022723"/>
    </source>
</evidence>
<dbReference type="CDD" id="cd12148">
    <property type="entry name" value="fungal_TF_MHR"/>
    <property type="match status" value="1"/>
</dbReference>
<dbReference type="EMBL" id="KZ613474">
    <property type="protein sequence ID" value="PMD23853.1"/>
    <property type="molecule type" value="Genomic_DNA"/>
</dbReference>
<dbReference type="GO" id="GO:0000785">
    <property type="term" value="C:chromatin"/>
    <property type="evidence" value="ECO:0007669"/>
    <property type="project" value="TreeGrafter"/>
</dbReference>
<keyword evidence="4 7" id="KW-0863">Zinc-finger</keyword>
<dbReference type="PANTHER" id="PTHR40626">
    <property type="entry name" value="MIP31509P"/>
    <property type="match status" value="1"/>
</dbReference>
<evidence type="ECO:0000256" key="5">
    <source>
        <dbReference type="ARBA" id="ARBA00022833"/>
    </source>
</evidence>
<dbReference type="GO" id="GO:0000978">
    <property type="term" value="F:RNA polymerase II cis-regulatory region sequence-specific DNA binding"/>
    <property type="evidence" value="ECO:0007669"/>
    <property type="project" value="InterPro"/>
</dbReference>
<dbReference type="InterPro" id="IPR051059">
    <property type="entry name" value="VerF-like"/>
</dbReference>
<sequence>MESLATASSPANASTDPPAKEYRCTWGSCTKSFSRAEHLHRHALNHDETKGNFTCQRCQAVFRRRDLLDRHVARHKEKDEEAGGEGLGRLQTRKKLWRDSTGAVVTKRRPEHEKKNVPSTPASKRLKIRDHSFESTNGFSGQKDAPMSPPPSTGEHISNRLDAARSSEVARESPRGDELWPTFSEDATLLEDDGTAVESFEFLCNASWGSQSQESTSTDVFHNGFFAPDTASSFNNPFTTLSYYNWLFEKDAWSTLGSESSHPAGSSSMTPFTIFPDSSSQQYSNRQSQMEMHRSSGMNLQTFQPSGPEFELSRTSSNFSRRSFSQESMSPETSAANQILALSMAGANMAASLGYVDTGFSSPVPNRTLRSALDYLPTPMTSSSSCELDNNIPQSKQTRKLPVIDEVAWKSVLNLIYRGRPKVPDGLEITRDHPLLSLPILQDYCDLYFTKFNLSYPLLHAATFIPAQVDPLLLTSVLLLGATYSDRESHLFAICVHDIMRAQILGSPDFTTRPPLWILQTILLVECFGKSRAGQLQHDMSHLFHGLLINLIRRSDCQSARCKGFENREYDIDQLWRAEVDAEQRRRLALLCFMWDTEHAVLFSQSLCMNAAELNLTLPWNESLWEAETAEEWHRLHLQEKPPPLYLSVLKSYVNPGASRTLSLNALSRVLILDGLMSVAWDLKRRDQTSLGPAVASKDEPWQARIGRSYDGWKDDFDSFSKEKLLSLENNDRLREDFQKFCTASLAVYHAAHIVLNAEINDMQINAGASHIIGRPVTKVDRERSQARVERWTKDNSLSAAKAAAHAAHILRDGIRKLKNWDAGDFFSYPWCLYLATLTCWTFQICTKNNDGGDEGPGSAGDDEESDWDSRAEMNALISAMARSNIDDLHRVARKYRTGDLPRVMAKHLSIIRWAVVQEGVVVLKGLAAKSQSK</sequence>
<feature type="domain" description="C2H2-type" evidence="9">
    <location>
        <begin position="53"/>
        <end position="80"/>
    </location>
</feature>
<dbReference type="SUPFAM" id="SSF57667">
    <property type="entry name" value="beta-beta-alpha zinc fingers"/>
    <property type="match status" value="1"/>
</dbReference>
<dbReference type="GO" id="GO:0006351">
    <property type="term" value="P:DNA-templated transcription"/>
    <property type="evidence" value="ECO:0007669"/>
    <property type="project" value="InterPro"/>
</dbReference>
<feature type="region of interest" description="Disordered" evidence="8">
    <location>
        <begin position="258"/>
        <end position="280"/>
    </location>
</feature>
<keyword evidence="6" id="KW-0539">Nucleus</keyword>
<feature type="compositionally biased region" description="Basic and acidic residues" evidence="8">
    <location>
        <begin position="157"/>
        <end position="178"/>
    </location>
</feature>
<protein>
    <recommendedName>
        <fullName evidence="9">C2H2-type domain-containing protein</fullName>
    </recommendedName>
</protein>
<dbReference type="SMART" id="SM00355">
    <property type="entry name" value="ZnF_C2H2"/>
    <property type="match status" value="2"/>
</dbReference>
<dbReference type="InterPro" id="IPR007219">
    <property type="entry name" value="XnlR_reg_dom"/>
</dbReference>
<keyword evidence="3" id="KW-0677">Repeat</keyword>
<dbReference type="Pfam" id="PF04082">
    <property type="entry name" value="Fungal_trans"/>
    <property type="match status" value="1"/>
</dbReference>
<dbReference type="InterPro" id="IPR013087">
    <property type="entry name" value="Znf_C2H2_type"/>
</dbReference>
<dbReference type="PROSITE" id="PS00028">
    <property type="entry name" value="ZINC_FINGER_C2H2_1"/>
    <property type="match status" value="2"/>
</dbReference>
<evidence type="ECO:0000313" key="11">
    <source>
        <dbReference type="Proteomes" id="UP000235672"/>
    </source>
</evidence>
<dbReference type="Gene3D" id="3.30.160.60">
    <property type="entry name" value="Classic Zinc Finger"/>
    <property type="match status" value="1"/>
</dbReference>
<evidence type="ECO:0000256" key="6">
    <source>
        <dbReference type="ARBA" id="ARBA00023242"/>
    </source>
</evidence>
<dbReference type="PANTHER" id="PTHR40626:SF18">
    <property type="entry name" value="NICOTINATE CATABOLISM CLUSTER-SPECIFIC TRANSCRIPTION FACTOR"/>
    <property type="match status" value="1"/>
</dbReference>
<feature type="compositionally biased region" description="Polar residues" evidence="8">
    <location>
        <begin position="1"/>
        <end position="15"/>
    </location>
</feature>
<feature type="region of interest" description="Disordered" evidence="8">
    <location>
        <begin position="1"/>
        <end position="20"/>
    </location>
</feature>
<organism evidence="10 11">
    <name type="scientific">Hyaloscypha hepaticicola</name>
    <dbReference type="NCBI Taxonomy" id="2082293"/>
    <lineage>
        <taxon>Eukaryota</taxon>
        <taxon>Fungi</taxon>
        <taxon>Dikarya</taxon>
        <taxon>Ascomycota</taxon>
        <taxon>Pezizomycotina</taxon>
        <taxon>Leotiomycetes</taxon>
        <taxon>Helotiales</taxon>
        <taxon>Hyaloscyphaceae</taxon>
        <taxon>Hyaloscypha</taxon>
    </lineage>
</organism>
<evidence type="ECO:0000256" key="7">
    <source>
        <dbReference type="PROSITE-ProRule" id="PRU00042"/>
    </source>
</evidence>
<dbReference type="PROSITE" id="PS50157">
    <property type="entry name" value="ZINC_FINGER_C2H2_2"/>
    <property type="match status" value="2"/>
</dbReference>
<keyword evidence="11" id="KW-1185">Reference proteome</keyword>
<comment type="subcellular location">
    <subcellularLocation>
        <location evidence="1">Nucleus</location>
    </subcellularLocation>
</comment>
<evidence type="ECO:0000256" key="4">
    <source>
        <dbReference type="ARBA" id="ARBA00022771"/>
    </source>
</evidence>
<keyword evidence="5" id="KW-0862">Zinc</keyword>
<keyword evidence="2" id="KW-0479">Metal-binding</keyword>
<dbReference type="InterPro" id="IPR036236">
    <property type="entry name" value="Znf_C2H2_sf"/>
</dbReference>
<dbReference type="Proteomes" id="UP000235672">
    <property type="component" value="Unassembled WGS sequence"/>
</dbReference>
<name>A0A2J6QC64_9HELO</name>
<dbReference type="GO" id="GO:0000981">
    <property type="term" value="F:DNA-binding transcription factor activity, RNA polymerase II-specific"/>
    <property type="evidence" value="ECO:0007669"/>
    <property type="project" value="InterPro"/>
</dbReference>